<name>A0A834RKJ8_SARSC</name>
<dbReference type="EnsemblMetazoa" id="SSS_2779s_mrna">
    <property type="protein sequence ID" value="KAF7496193.1"/>
    <property type="gene ID" value="SSS_2779"/>
</dbReference>
<feature type="compositionally biased region" description="Basic and acidic residues" evidence="1">
    <location>
        <begin position="21"/>
        <end position="38"/>
    </location>
</feature>
<dbReference type="AlphaFoldDB" id="A0A834RKJ8"/>
<evidence type="ECO:0000313" key="3">
    <source>
        <dbReference type="EnsemblMetazoa" id="KAF7496193.1"/>
    </source>
</evidence>
<feature type="region of interest" description="Disordered" evidence="1">
    <location>
        <begin position="1"/>
        <end position="65"/>
    </location>
</feature>
<evidence type="ECO:0000313" key="2">
    <source>
        <dbReference type="EMBL" id="KAF7496193.1"/>
    </source>
</evidence>
<dbReference type="EMBL" id="WVUK01000021">
    <property type="protein sequence ID" value="KAF7496193.1"/>
    <property type="molecule type" value="Genomic_DNA"/>
</dbReference>
<keyword evidence="4" id="KW-1185">Reference proteome</keyword>
<evidence type="ECO:0000313" key="4">
    <source>
        <dbReference type="Proteomes" id="UP000070412"/>
    </source>
</evidence>
<reference evidence="3" key="3">
    <citation type="submission" date="2022-06" db="UniProtKB">
        <authorList>
            <consortium name="EnsemblMetazoa"/>
        </authorList>
    </citation>
    <scope>IDENTIFICATION</scope>
</reference>
<feature type="compositionally biased region" description="Basic and acidic residues" evidence="1">
    <location>
        <begin position="1"/>
        <end position="13"/>
    </location>
</feature>
<reference evidence="2" key="2">
    <citation type="submission" date="2020-01" db="EMBL/GenBank/DDBJ databases">
        <authorList>
            <person name="Korhonen P.K.K."/>
            <person name="Guangxu M.G."/>
            <person name="Wang T.W."/>
            <person name="Stroehlein A.J.S."/>
            <person name="Young N.D."/>
            <person name="Ang C.-S.A."/>
            <person name="Fernando D.W.F."/>
            <person name="Lu H.L."/>
            <person name="Taylor S.T."/>
            <person name="Ehtesham M.E.M."/>
            <person name="Najaraj S.H.N."/>
            <person name="Harsha G.H.G."/>
            <person name="Madugundu A.M."/>
            <person name="Renuse S.R."/>
            <person name="Holt D.H."/>
            <person name="Pandey A.P."/>
            <person name="Papenfuss A.P."/>
            <person name="Gasser R.B.G."/>
            <person name="Fischer K.F."/>
        </authorList>
    </citation>
    <scope>NUCLEOTIDE SEQUENCE</scope>
    <source>
        <strain evidence="2">SSS_KF_BRIS2020</strain>
    </source>
</reference>
<reference evidence="4" key="1">
    <citation type="journal article" date="2020" name="PLoS Negl. Trop. Dis.">
        <title>High-quality nuclear genome for Sarcoptes scabiei-A critical resource for a neglected parasite.</title>
        <authorList>
            <person name="Korhonen P.K."/>
            <person name="Gasser R.B."/>
            <person name="Ma G."/>
            <person name="Wang T."/>
            <person name="Stroehlein A.J."/>
            <person name="Young N.D."/>
            <person name="Ang C.S."/>
            <person name="Fernando D.D."/>
            <person name="Lu H.C."/>
            <person name="Taylor S."/>
            <person name="Reynolds S.L."/>
            <person name="Mofiz E."/>
            <person name="Najaraj S.H."/>
            <person name="Gowda H."/>
            <person name="Madugundu A."/>
            <person name="Renuse S."/>
            <person name="Holt D."/>
            <person name="Pandey A."/>
            <person name="Papenfuss A.T."/>
            <person name="Fischer K."/>
        </authorList>
    </citation>
    <scope>NUCLEOTIDE SEQUENCE [LARGE SCALE GENOMIC DNA]</scope>
</reference>
<sequence length="65" mass="7357">MEIKSGTEEHSNDHSLMMQHHSNDAEDLGVKIETENGKAAKSTKNFTQQKDRKKSNQKINIALCM</sequence>
<organism evidence="2">
    <name type="scientific">Sarcoptes scabiei</name>
    <name type="common">Itch mite</name>
    <name type="synonym">Acarus scabiei</name>
    <dbReference type="NCBI Taxonomy" id="52283"/>
    <lineage>
        <taxon>Eukaryota</taxon>
        <taxon>Metazoa</taxon>
        <taxon>Ecdysozoa</taxon>
        <taxon>Arthropoda</taxon>
        <taxon>Chelicerata</taxon>
        <taxon>Arachnida</taxon>
        <taxon>Acari</taxon>
        <taxon>Acariformes</taxon>
        <taxon>Sarcoptiformes</taxon>
        <taxon>Astigmata</taxon>
        <taxon>Psoroptidia</taxon>
        <taxon>Sarcoptoidea</taxon>
        <taxon>Sarcoptidae</taxon>
        <taxon>Sarcoptinae</taxon>
        <taxon>Sarcoptes</taxon>
    </lineage>
</organism>
<dbReference type="Proteomes" id="UP000070412">
    <property type="component" value="Unassembled WGS sequence"/>
</dbReference>
<evidence type="ECO:0000256" key="1">
    <source>
        <dbReference type="SAM" id="MobiDB-lite"/>
    </source>
</evidence>
<proteinExistence type="predicted"/>
<accession>A0A834RKJ8</accession>
<gene>
    <name evidence="2" type="ORF">SSS_2779</name>
</gene>
<protein>
    <submittedName>
        <fullName evidence="2 3">Uncharacterized protein</fullName>
    </submittedName>
</protein>